<evidence type="ECO:0000313" key="3">
    <source>
        <dbReference type="EMBL" id="MTW06016.1"/>
    </source>
</evidence>
<keyword evidence="1" id="KW-0812">Transmembrane</keyword>
<evidence type="ECO:0000256" key="1">
    <source>
        <dbReference type="SAM" id="Phobius"/>
    </source>
</evidence>
<name>A0A6L6Q9A9_9BURK</name>
<proteinExistence type="predicted"/>
<dbReference type="AlphaFoldDB" id="A0A6L6Q9A9"/>
<dbReference type="InterPro" id="IPR000326">
    <property type="entry name" value="PAP2/HPO"/>
</dbReference>
<accession>A0A6L6Q9A9</accession>
<reference evidence="3 4" key="1">
    <citation type="submission" date="2019-11" db="EMBL/GenBank/DDBJ databases">
        <title>Type strains purchased from KCTC, JCM and DSMZ.</title>
        <authorList>
            <person name="Lu H."/>
        </authorList>
    </citation>
    <scope>NUCLEOTIDE SEQUENCE [LARGE SCALE GENOMIC DNA]</scope>
    <source>
        <strain evidence="3 4">KCTC 42409</strain>
    </source>
</reference>
<dbReference type="SUPFAM" id="SSF48317">
    <property type="entry name" value="Acid phosphatase/Vanadium-dependent haloperoxidase"/>
    <property type="match status" value="1"/>
</dbReference>
<dbReference type="CDD" id="cd03392">
    <property type="entry name" value="PAP2_like_2"/>
    <property type="match status" value="1"/>
</dbReference>
<feature type="transmembrane region" description="Helical" evidence="1">
    <location>
        <begin position="111"/>
        <end position="134"/>
    </location>
</feature>
<evidence type="ECO:0000313" key="4">
    <source>
        <dbReference type="Proteomes" id="UP000484015"/>
    </source>
</evidence>
<evidence type="ECO:0000259" key="2">
    <source>
        <dbReference type="SMART" id="SM00014"/>
    </source>
</evidence>
<comment type="caution">
    <text evidence="3">The sequence shown here is derived from an EMBL/GenBank/DDBJ whole genome shotgun (WGS) entry which is preliminary data.</text>
</comment>
<dbReference type="Gene3D" id="1.20.144.10">
    <property type="entry name" value="Phosphatidic acid phosphatase type 2/haloperoxidase"/>
    <property type="match status" value="2"/>
</dbReference>
<dbReference type="PANTHER" id="PTHR14969">
    <property type="entry name" value="SPHINGOSINE-1-PHOSPHATE PHOSPHOHYDROLASE"/>
    <property type="match status" value="1"/>
</dbReference>
<dbReference type="OrthoDB" id="9780918at2"/>
<protein>
    <submittedName>
        <fullName evidence="3">Phosphatase PAP2 family protein</fullName>
    </submittedName>
</protein>
<keyword evidence="1" id="KW-0472">Membrane</keyword>
<feature type="transmembrane region" description="Helical" evidence="1">
    <location>
        <begin position="154"/>
        <end position="174"/>
    </location>
</feature>
<dbReference type="InterPro" id="IPR036938">
    <property type="entry name" value="PAP2/HPO_sf"/>
</dbReference>
<keyword evidence="4" id="KW-1185">Reference proteome</keyword>
<dbReference type="EMBL" id="WNLA01000035">
    <property type="protein sequence ID" value="MTW06016.1"/>
    <property type="molecule type" value="Genomic_DNA"/>
</dbReference>
<sequence length="241" mass="26277">MTTRAHSRVLRFIEARLAPDTEFGLHLTAGVLIIAIAAVLFAGLAGDVVRLSGLAAFDAQVSHWLHGYASSPDWRALTVLMLVLTHAHSVAGMVVLTGALAWLLWRRRERYWLLALLLSVPGGMLLNVLVKHLFQRARPAFDDPLVNLATYSFPSGHTSSATLLYGLLASYLVMQARQRHTRVVAVLACAAMVLLVGASRMYLGAHYPTDIAGAMLEGAGWLAVCITGVSTWRRRREGRAL</sequence>
<dbReference type="PANTHER" id="PTHR14969:SF13">
    <property type="entry name" value="AT30094P"/>
    <property type="match status" value="1"/>
</dbReference>
<keyword evidence="1" id="KW-1133">Transmembrane helix</keyword>
<feature type="transmembrane region" description="Helical" evidence="1">
    <location>
        <begin position="79"/>
        <end position="104"/>
    </location>
</feature>
<dbReference type="Pfam" id="PF01569">
    <property type="entry name" value="PAP2"/>
    <property type="match status" value="1"/>
</dbReference>
<feature type="transmembrane region" description="Helical" evidence="1">
    <location>
        <begin position="183"/>
        <end position="205"/>
    </location>
</feature>
<feature type="domain" description="Phosphatidic acid phosphatase type 2/haloperoxidase" evidence="2">
    <location>
        <begin position="111"/>
        <end position="226"/>
    </location>
</feature>
<feature type="transmembrane region" description="Helical" evidence="1">
    <location>
        <begin position="211"/>
        <end position="232"/>
    </location>
</feature>
<gene>
    <name evidence="3" type="ORF">GM668_28445</name>
</gene>
<organism evidence="3 4">
    <name type="scientific">Pseudoduganella ginsengisoli</name>
    <dbReference type="NCBI Taxonomy" id="1462440"/>
    <lineage>
        <taxon>Bacteria</taxon>
        <taxon>Pseudomonadati</taxon>
        <taxon>Pseudomonadota</taxon>
        <taxon>Betaproteobacteria</taxon>
        <taxon>Burkholderiales</taxon>
        <taxon>Oxalobacteraceae</taxon>
        <taxon>Telluria group</taxon>
        <taxon>Pseudoduganella</taxon>
    </lineage>
</organism>
<dbReference type="Proteomes" id="UP000484015">
    <property type="component" value="Unassembled WGS sequence"/>
</dbReference>
<dbReference type="RefSeq" id="WP_155442355.1">
    <property type="nucleotide sequence ID" value="NZ_WNLA01000035.1"/>
</dbReference>
<dbReference type="SMART" id="SM00014">
    <property type="entry name" value="acidPPc"/>
    <property type="match status" value="1"/>
</dbReference>
<feature type="transmembrane region" description="Helical" evidence="1">
    <location>
        <begin position="21"/>
        <end position="44"/>
    </location>
</feature>